<dbReference type="Proteomes" id="UP000004105">
    <property type="component" value="Unassembled WGS sequence"/>
</dbReference>
<dbReference type="AlphaFoldDB" id="F2BCJ0"/>
<evidence type="ECO:0000313" key="2">
    <source>
        <dbReference type="Proteomes" id="UP000004105"/>
    </source>
</evidence>
<sequence length="50" mass="5891">MVSHPLLRKIRRPSEKTAYPNENSCKALFARFTKHLVFTDNTKRSSLLRM</sequence>
<accession>F2BCJ0</accession>
<gene>
    <name evidence="1" type="primary">rpsQ2</name>
    <name evidence="1" type="ORF">HMPREF9123_1445</name>
</gene>
<keyword evidence="1" id="KW-0689">Ribosomal protein</keyword>
<dbReference type="GO" id="GO:0005840">
    <property type="term" value="C:ribosome"/>
    <property type="evidence" value="ECO:0007669"/>
    <property type="project" value="UniProtKB-KW"/>
</dbReference>
<protein>
    <submittedName>
        <fullName evidence="1">30S ribosomal protein S17</fullName>
    </submittedName>
</protein>
<evidence type="ECO:0000313" key="1">
    <source>
        <dbReference type="EMBL" id="EGF10774.1"/>
    </source>
</evidence>
<comment type="caution">
    <text evidence="1">The sequence shown here is derived from an EMBL/GenBank/DDBJ whole genome shotgun (WGS) entry which is preliminary data.</text>
</comment>
<proteinExistence type="predicted"/>
<organism evidence="1 2">
    <name type="scientific">Neisseria bacilliformis ATCC BAA-1200</name>
    <dbReference type="NCBI Taxonomy" id="888742"/>
    <lineage>
        <taxon>Bacteria</taxon>
        <taxon>Pseudomonadati</taxon>
        <taxon>Pseudomonadota</taxon>
        <taxon>Betaproteobacteria</taxon>
        <taxon>Neisseriales</taxon>
        <taxon>Neisseriaceae</taxon>
        <taxon>Neisseria</taxon>
    </lineage>
</organism>
<dbReference type="EMBL" id="AFAY01000030">
    <property type="protein sequence ID" value="EGF10774.1"/>
    <property type="molecule type" value="Genomic_DNA"/>
</dbReference>
<reference evidence="1 2" key="1">
    <citation type="submission" date="2011-02" db="EMBL/GenBank/DDBJ databases">
        <authorList>
            <person name="Muzny D."/>
            <person name="Qin X."/>
            <person name="Deng J."/>
            <person name="Jiang H."/>
            <person name="Liu Y."/>
            <person name="Qu J."/>
            <person name="Song X.-Z."/>
            <person name="Zhang L."/>
            <person name="Thornton R."/>
            <person name="Coyle M."/>
            <person name="Francisco L."/>
            <person name="Jackson L."/>
            <person name="Javaid M."/>
            <person name="Korchina V."/>
            <person name="Kovar C."/>
            <person name="Mata R."/>
            <person name="Mathew T."/>
            <person name="Ngo R."/>
            <person name="Nguyen L."/>
            <person name="Nguyen N."/>
            <person name="Okwuonu G."/>
            <person name="Ongeri F."/>
            <person name="Pham C."/>
            <person name="Simmons D."/>
            <person name="Wilczek-Boney K."/>
            <person name="Hale W."/>
            <person name="Jakkamsetti A."/>
            <person name="Pham P."/>
            <person name="Ruth R."/>
            <person name="San Lucas F."/>
            <person name="Warren J."/>
            <person name="Zhang J."/>
            <person name="Zhao Z."/>
            <person name="Zhou C."/>
            <person name="Zhu D."/>
            <person name="Lee S."/>
            <person name="Bess C."/>
            <person name="Blankenburg K."/>
            <person name="Forbes L."/>
            <person name="Fu Q."/>
            <person name="Gubbala S."/>
            <person name="Hirani K."/>
            <person name="Jayaseelan J.C."/>
            <person name="Lara F."/>
            <person name="Munidasa M."/>
            <person name="Palculict T."/>
            <person name="Patil S."/>
            <person name="Pu L.-L."/>
            <person name="Saada N."/>
            <person name="Tang L."/>
            <person name="Weissenberger G."/>
            <person name="Zhu Y."/>
            <person name="Hemphill L."/>
            <person name="Shang Y."/>
            <person name="Youmans B."/>
            <person name="Ayvaz T."/>
            <person name="Ross M."/>
            <person name="Santibanez J."/>
            <person name="Aqrawi P."/>
            <person name="Gross S."/>
            <person name="Joshi V."/>
            <person name="Fowler G."/>
            <person name="Nazareth L."/>
            <person name="Reid J."/>
            <person name="Worley K."/>
            <person name="Petrosino J."/>
            <person name="Highlander S."/>
            <person name="Gibbs R."/>
        </authorList>
    </citation>
    <scope>NUCLEOTIDE SEQUENCE [LARGE SCALE GENOMIC DNA]</scope>
    <source>
        <strain evidence="1 2">ATCC BAA-1200</strain>
    </source>
</reference>
<name>F2BCJ0_9NEIS</name>
<keyword evidence="2" id="KW-1185">Reference proteome</keyword>
<keyword evidence="1" id="KW-0687">Ribonucleoprotein</keyword>
<dbReference type="HOGENOM" id="CLU_3120190_0_0_4"/>